<reference evidence="3" key="1">
    <citation type="journal article" date="2017" name="Nat. Commun.">
        <title>The asparagus genome sheds light on the origin and evolution of a young Y chromosome.</title>
        <authorList>
            <person name="Harkess A."/>
            <person name="Zhou J."/>
            <person name="Xu C."/>
            <person name="Bowers J.E."/>
            <person name="Van der Hulst R."/>
            <person name="Ayyampalayam S."/>
            <person name="Mercati F."/>
            <person name="Riccardi P."/>
            <person name="McKain M.R."/>
            <person name="Kakrana A."/>
            <person name="Tang H."/>
            <person name="Ray J."/>
            <person name="Groenendijk J."/>
            <person name="Arikit S."/>
            <person name="Mathioni S.M."/>
            <person name="Nakano M."/>
            <person name="Shan H."/>
            <person name="Telgmann-Rauber A."/>
            <person name="Kanno A."/>
            <person name="Yue Z."/>
            <person name="Chen H."/>
            <person name="Li W."/>
            <person name="Chen Y."/>
            <person name="Xu X."/>
            <person name="Zhang Y."/>
            <person name="Luo S."/>
            <person name="Chen H."/>
            <person name="Gao J."/>
            <person name="Mao Z."/>
            <person name="Pires J.C."/>
            <person name="Luo M."/>
            <person name="Kudrna D."/>
            <person name="Wing R.A."/>
            <person name="Meyers B.C."/>
            <person name="Yi K."/>
            <person name="Kong H."/>
            <person name="Lavrijsen P."/>
            <person name="Sunseri F."/>
            <person name="Falavigna A."/>
            <person name="Ye Y."/>
            <person name="Leebens-Mack J.H."/>
            <person name="Chen G."/>
        </authorList>
    </citation>
    <scope>NUCLEOTIDE SEQUENCE [LARGE SCALE GENOMIC DNA]</scope>
    <source>
        <strain evidence="3">cv. DH0086</strain>
    </source>
</reference>
<dbReference type="OMA" id="HHEIINK"/>
<dbReference type="PANTHER" id="PTHR33133:SF5">
    <property type="entry name" value="OS08G0107100 PROTEIN"/>
    <property type="match status" value="1"/>
</dbReference>
<dbReference type="Proteomes" id="UP000243459">
    <property type="component" value="Chromosome 10"/>
</dbReference>
<dbReference type="PANTHER" id="PTHR33133">
    <property type="entry name" value="OS08G0107100 PROTEIN-RELATED"/>
    <property type="match status" value="1"/>
</dbReference>
<gene>
    <name evidence="2" type="ORF">A4U43_C10F8900</name>
</gene>
<proteinExistence type="predicted"/>
<sequence length="175" mass="19231">MKKSRSLIKGKGRVACGIFALLNLAFIGIELGFKILVVKGRVALGLGFGGRFGCGLLFAVMLMGVVLLGLVAQTVVYFVCKSYHHESIDKSSLADHLEVYLGEYVPLKGRDVQMEQFDTGKDSTADLLRMGELMEIMVLHDLGGRFGFYLNVIMFLGIAARRLILVALFGLPIDW</sequence>
<protein>
    <submittedName>
        <fullName evidence="2">Uncharacterized protein</fullName>
    </submittedName>
</protein>
<evidence type="ECO:0000256" key="1">
    <source>
        <dbReference type="SAM" id="Phobius"/>
    </source>
</evidence>
<dbReference type="Gramene" id="ONK56456">
    <property type="protein sequence ID" value="ONK56456"/>
    <property type="gene ID" value="A4U43_C10F8900"/>
</dbReference>
<dbReference type="AlphaFoldDB" id="A0A5P1E627"/>
<name>A0A5P1E627_ASPOF</name>
<keyword evidence="1" id="KW-0472">Membrane</keyword>
<feature type="transmembrane region" description="Helical" evidence="1">
    <location>
        <begin position="12"/>
        <end position="36"/>
    </location>
</feature>
<evidence type="ECO:0000313" key="2">
    <source>
        <dbReference type="EMBL" id="ONK56456.1"/>
    </source>
</evidence>
<feature type="transmembrane region" description="Helical" evidence="1">
    <location>
        <begin position="146"/>
        <end position="171"/>
    </location>
</feature>
<keyword evidence="3" id="KW-1185">Reference proteome</keyword>
<keyword evidence="1" id="KW-1133">Transmembrane helix</keyword>
<keyword evidence="1" id="KW-0812">Transmembrane</keyword>
<evidence type="ECO:0000313" key="3">
    <source>
        <dbReference type="Proteomes" id="UP000243459"/>
    </source>
</evidence>
<organism evidence="2 3">
    <name type="scientific">Asparagus officinalis</name>
    <name type="common">Garden asparagus</name>
    <dbReference type="NCBI Taxonomy" id="4686"/>
    <lineage>
        <taxon>Eukaryota</taxon>
        <taxon>Viridiplantae</taxon>
        <taxon>Streptophyta</taxon>
        <taxon>Embryophyta</taxon>
        <taxon>Tracheophyta</taxon>
        <taxon>Spermatophyta</taxon>
        <taxon>Magnoliopsida</taxon>
        <taxon>Liliopsida</taxon>
        <taxon>Asparagales</taxon>
        <taxon>Asparagaceae</taxon>
        <taxon>Asparagoideae</taxon>
        <taxon>Asparagus</taxon>
    </lineage>
</organism>
<feature type="transmembrane region" description="Helical" evidence="1">
    <location>
        <begin position="56"/>
        <end position="80"/>
    </location>
</feature>
<dbReference type="EMBL" id="CM007390">
    <property type="protein sequence ID" value="ONK56456.1"/>
    <property type="molecule type" value="Genomic_DNA"/>
</dbReference>
<accession>A0A5P1E627</accession>